<dbReference type="Proteomes" id="UP000241074">
    <property type="component" value="Chromosome"/>
</dbReference>
<gene>
    <name evidence="1" type="ORF">C7S18_19815</name>
</gene>
<reference evidence="1 2" key="2">
    <citation type="submission" date="2018-03" db="EMBL/GenBank/DDBJ databases">
        <authorList>
            <person name="Keele B.F."/>
        </authorList>
    </citation>
    <scope>NUCLEOTIDE SEQUENCE [LARGE SCALE GENOMIC DNA]</scope>
    <source>
        <strain evidence="1 2">D13</strain>
    </source>
</reference>
<evidence type="ECO:0000313" key="2">
    <source>
        <dbReference type="Proteomes" id="UP000241074"/>
    </source>
</evidence>
<protein>
    <submittedName>
        <fullName evidence="1">MarR family transcriptional regulator</fullName>
    </submittedName>
</protein>
<sequence>MTTPAYATRSLGTKLRHLSDLLDQAVAARYHDDGMADYRPRFTPIMRCLLAEAPQSIATLASKAGLTHSACSQTVAQMRKAGFVASVPGKDAREQLVSLTPRGRKLRGKLEAHWIASKRAADALDAELPYPLSRLLDEAIAALEREPHSNRLAHYHPKSAP</sequence>
<dbReference type="InterPro" id="IPR036390">
    <property type="entry name" value="WH_DNA-bd_sf"/>
</dbReference>
<evidence type="ECO:0000313" key="1">
    <source>
        <dbReference type="EMBL" id="AVP99274.1"/>
    </source>
</evidence>
<accession>A0A2P1PWU5</accession>
<keyword evidence="2" id="KW-1185">Reference proteome</keyword>
<dbReference type="InterPro" id="IPR036388">
    <property type="entry name" value="WH-like_DNA-bd_sf"/>
</dbReference>
<dbReference type="KEGG" id="xba:C7S18_19815"/>
<dbReference type="RefSeq" id="WP_106893194.1">
    <property type="nucleotide sequence ID" value="NZ_CP027860.1"/>
</dbReference>
<dbReference type="InterPro" id="IPR011991">
    <property type="entry name" value="ArsR-like_HTH"/>
</dbReference>
<dbReference type="CDD" id="cd00090">
    <property type="entry name" value="HTH_ARSR"/>
    <property type="match status" value="1"/>
</dbReference>
<organism evidence="1 2">
    <name type="scientific">Ahniella affigens</name>
    <dbReference type="NCBI Taxonomy" id="2021234"/>
    <lineage>
        <taxon>Bacteria</taxon>
        <taxon>Pseudomonadati</taxon>
        <taxon>Pseudomonadota</taxon>
        <taxon>Gammaproteobacteria</taxon>
        <taxon>Lysobacterales</taxon>
        <taxon>Rhodanobacteraceae</taxon>
        <taxon>Ahniella</taxon>
    </lineage>
</organism>
<dbReference type="SUPFAM" id="SSF46785">
    <property type="entry name" value="Winged helix' DNA-binding domain"/>
    <property type="match status" value="1"/>
</dbReference>
<proteinExistence type="predicted"/>
<dbReference type="AlphaFoldDB" id="A0A2P1PWU5"/>
<dbReference type="OrthoDB" id="3211876at2"/>
<reference evidence="1 2" key="1">
    <citation type="submission" date="2018-03" db="EMBL/GenBank/DDBJ databases">
        <title>Ahniella affigens gen. nov., sp. nov., a gammaproteobacterium isolated from sandy soil near a stream.</title>
        <authorList>
            <person name="Ko Y."/>
            <person name="Kim J.-H."/>
        </authorList>
    </citation>
    <scope>NUCLEOTIDE SEQUENCE [LARGE SCALE GENOMIC DNA]</scope>
    <source>
        <strain evidence="1 2">D13</strain>
    </source>
</reference>
<dbReference type="EMBL" id="CP027860">
    <property type="protein sequence ID" value="AVP99274.1"/>
    <property type="molecule type" value="Genomic_DNA"/>
</dbReference>
<name>A0A2P1PWU5_9GAMM</name>
<dbReference type="Gene3D" id="1.10.10.10">
    <property type="entry name" value="Winged helix-like DNA-binding domain superfamily/Winged helix DNA-binding domain"/>
    <property type="match status" value="1"/>
</dbReference>
<dbReference type="GO" id="GO:0006355">
    <property type="term" value="P:regulation of DNA-templated transcription"/>
    <property type="evidence" value="ECO:0007669"/>
    <property type="project" value="UniProtKB-ARBA"/>
</dbReference>